<dbReference type="SUPFAM" id="SSF53335">
    <property type="entry name" value="S-adenosyl-L-methionine-dependent methyltransferases"/>
    <property type="match status" value="1"/>
</dbReference>
<evidence type="ECO:0008006" key="5">
    <source>
        <dbReference type="Google" id="ProtNLM"/>
    </source>
</evidence>
<reference evidence="3 4" key="1">
    <citation type="journal article" date="2024" name="J. Plant Pathol.">
        <title>Sequence and assembly of the genome of Seiridium unicorne, isolate CBS 538.82, causal agent of cypress canker disease.</title>
        <authorList>
            <person name="Scali E."/>
            <person name="Rocca G.D."/>
            <person name="Danti R."/>
            <person name="Garbelotto M."/>
            <person name="Barberini S."/>
            <person name="Baroncelli R."/>
            <person name="Emiliani G."/>
        </authorList>
    </citation>
    <scope>NUCLEOTIDE SEQUENCE [LARGE SCALE GENOMIC DNA]</scope>
    <source>
        <strain evidence="3 4">BM-138-508</strain>
    </source>
</reference>
<dbReference type="CDD" id="cd02440">
    <property type="entry name" value="AdoMet_MTases"/>
    <property type="match status" value="1"/>
</dbReference>
<evidence type="ECO:0000256" key="1">
    <source>
        <dbReference type="ARBA" id="ARBA00038158"/>
    </source>
</evidence>
<feature type="region of interest" description="Disordered" evidence="2">
    <location>
        <begin position="41"/>
        <end position="66"/>
    </location>
</feature>
<dbReference type="PANTHER" id="PTHR43591">
    <property type="entry name" value="METHYLTRANSFERASE"/>
    <property type="match status" value="1"/>
</dbReference>
<evidence type="ECO:0000313" key="4">
    <source>
        <dbReference type="Proteomes" id="UP001408356"/>
    </source>
</evidence>
<sequence length="455" mass="50847">MPGQGEAYDNQLQCNVDTIPIFPSQLLPPREQELPHHMFPQSRAIPSNYPGQPYPVQSLNQQPRDPFKDIPPQSLSSRVFPPPPHPAQLIPIHVFPSQLLLIQEPQSQMPPPALPHSLHMAPPAAHPVPAQQVLMPEYDETTHVLEQHGMPVARPQSTASDPEAGQYGVTGTSIVAPGSVADTNGRTYQGYREGKYFLPNDPTEQDRLDFQHAGTHIIMNDLLAWAPIQSPKWVLDIATGTGIWASDFAEEYPESNVVGSDLTPIQPPTRVSNLSFVTEDAEEPWVYDHKFDYIHARYVYTCFDNPRAVIRSAFECLNPGGWLEFQDASPLLQSGKGPAAVADSPLKKMIDLAVHGAALQGRDILVAQHYKRWLEDAGFVDVREQKVGLPINEWHPDKKLKQAGLYHSRMMLDNLRGVVWKMVQGNGLSDPEIDEMVAQVKPEYRNLDIQGYFNL</sequence>
<protein>
    <recommendedName>
        <fullName evidence="5">S-adenosyl-L-methionine-dependent methyltransferase</fullName>
    </recommendedName>
</protein>
<gene>
    <name evidence="3" type="ORF">SUNI508_03445</name>
</gene>
<proteinExistence type="inferred from homology"/>
<comment type="caution">
    <text evidence="3">The sequence shown here is derived from an EMBL/GenBank/DDBJ whole genome shotgun (WGS) entry which is preliminary data.</text>
</comment>
<dbReference type="InterPro" id="IPR029063">
    <property type="entry name" value="SAM-dependent_MTases_sf"/>
</dbReference>
<dbReference type="Pfam" id="PF13489">
    <property type="entry name" value="Methyltransf_23"/>
    <property type="match status" value="1"/>
</dbReference>
<name>A0ABR2VCJ4_9PEZI</name>
<dbReference type="PANTHER" id="PTHR43591:SF102">
    <property type="entry name" value="S-ADENOSYL-L-METHIONINE-DEPENDENT METHYLTRANSFERASE"/>
    <property type="match status" value="1"/>
</dbReference>
<evidence type="ECO:0000256" key="2">
    <source>
        <dbReference type="SAM" id="MobiDB-lite"/>
    </source>
</evidence>
<organism evidence="3 4">
    <name type="scientific">Seiridium unicorne</name>
    <dbReference type="NCBI Taxonomy" id="138068"/>
    <lineage>
        <taxon>Eukaryota</taxon>
        <taxon>Fungi</taxon>
        <taxon>Dikarya</taxon>
        <taxon>Ascomycota</taxon>
        <taxon>Pezizomycotina</taxon>
        <taxon>Sordariomycetes</taxon>
        <taxon>Xylariomycetidae</taxon>
        <taxon>Amphisphaeriales</taxon>
        <taxon>Sporocadaceae</taxon>
        <taxon>Seiridium</taxon>
    </lineage>
</organism>
<keyword evidence="4" id="KW-1185">Reference proteome</keyword>
<evidence type="ECO:0000313" key="3">
    <source>
        <dbReference type="EMBL" id="KAK9424569.1"/>
    </source>
</evidence>
<dbReference type="EMBL" id="JARVKF010000035">
    <property type="protein sequence ID" value="KAK9424569.1"/>
    <property type="molecule type" value="Genomic_DNA"/>
</dbReference>
<accession>A0ABR2VCJ4</accession>
<dbReference type="Gene3D" id="3.40.50.150">
    <property type="entry name" value="Vaccinia Virus protein VP39"/>
    <property type="match status" value="1"/>
</dbReference>
<comment type="similarity">
    <text evidence="1">Belongs to the methyltransferase superfamily. LaeA methyltransferase family.</text>
</comment>
<dbReference type="Proteomes" id="UP001408356">
    <property type="component" value="Unassembled WGS sequence"/>
</dbReference>